<feature type="region of interest" description="Disordered" evidence="1">
    <location>
        <begin position="1"/>
        <end position="29"/>
    </location>
</feature>
<evidence type="ECO:0000313" key="5">
    <source>
        <dbReference type="Proteomes" id="UP000574390"/>
    </source>
</evidence>
<dbReference type="Gene3D" id="1.10.238.10">
    <property type="entry name" value="EF-hand"/>
    <property type="match status" value="1"/>
</dbReference>
<dbReference type="EMBL" id="JABANM010003254">
    <property type="protein sequence ID" value="KAF4751183.1"/>
    <property type="molecule type" value="Genomic_DNA"/>
</dbReference>
<dbReference type="EMBL" id="JABANP010000262">
    <property type="protein sequence ID" value="KAF4685461.1"/>
    <property type="molecule type" value="Genomic_DNA"/>
</dbReference>
<organism evidence="3 5">
    <name type="scientific">Perkinsus olseni</name>
    <name type="common">Perkinsus atlanticus</name>
    <dbReference type="NCBI Taxonomy" id="32597"/>
    <lineage>
        <taxon>Eukaryota</taxon>
        <taxon>Sar</taxon>
        <taxon>Alveolata</taxon>
        <taxon>Perkinsozoa</taxon>
        <taxon>Perkinsea</taxon>
        <taxon>Perkinsida</taxon>
        <taxon>Perkinsidae</taxon>
        <taxon>Perkinsus</taxon>
    </lineage>
</organism>
<dbReference type="SUPFAM" id="SSF47473">
    <property type="entry name" value="EF-hand"/>
    <property type="match status" value="1"/>
</dbReference>
<name>A0A7J6U0Z6_PEROL</name>
<feature type="compositionally biased region" description="Basic and acidic residues" evidence="1">
    <location>
        <begin position="12"/>
        <end position="29"/>
    </location>
</feature>
<sequence length="154" mass="17618">MPGRPPLQQRLFGKELDEHSTESDETPFDEKEVDLMRSHFHRFEEIDDAGGLMSFGTFLGYCYRCREFTSEVTPEDLLGFCRSLEREGKEDGTLSVKALRNLLMNVGEPFSSEEMDSFLRDFADSEEQSVDYEHFLQTVSAAEAIPVTQDSDLE</sequence>
<dbReference type="InterPro" id="IPR011992">
    <property type="entry name" value="EF-hand-dom_pair"/>
</dbReference>
<dbReference type="AlphaFoldDB" id="A0A7J6U0Z6"/>
<accession>A0A7J6U0Z6</accession>
<gene>
    <name evidence="2" type="ORF">FOZ60_006529</name>
    <name evidence="3" type="ORF">FOZ62_032052</name>
</gene>
<dbReference type="Proteomes" id="UP000541610">
    <property type="component" value="Unassembled WGS sequence"/>
</dbReference>
<evidence type="ECO:0000313" key="3">
    <source>
        <dbReference type="EMBL" id="KAF4751183.1"/>
    </source>
</evidence>
<proteinExistence type="predicted"/>
<comment type="caution">
    <text evidence="3">The sequence shown here is derived from an EMBL/GenBank/DDBJ whole genome shotgun (WGS) entry which is preliminary data.</text>
</comment>
<evidence type="ECO:0000256" key="1">
    <source>
        <dbReference type="SAM" id="MobiDB-lite"/>
    </source>
</evidence>
<reference evidence="4 5" key="1">
    <citation type="submission" date="2020-04" db="EMBL/GenBank/DDBJ databases">
        <title>Perkinsus olseni comparative genomics.</title>
        <authorList>
            <person name="Bogema D.R."/>
        </authorList>
    </citation>
    <scope>NUCLEOTIDE SEQUENCE [LARGE SCALE GENOMIC DNA]</scope>
    <source>
        <strain evidence="2">00978-12</strain>
        <strain evidence="3">ATCC PRA-205</strain>
    </source>
</reference>
<dbReference type="Proteomes" id="UP000574390">
    <property type="component" value="Unassembled WGS sequence"/>
</dbReference>
<dbReference type="OrthoDB" id="435273at2759"/>
<protein>
    <submittedName>
        <fullName evidence="3">Uncharacterized protein</fullName>
    </submittedName>
</protein>
<evidence type="ECO:0000313" key="4">
    <source>
        <dbReference type="Proteomes" id="UP000541610"/>
    </source>
</evidence>
<evidence type="ECO:0000313" key="2">
    <source>
        <dbReference type="EMBL" id="KAF4685461.1"/>
    </source>
</evidence>